<sequence length="97" mass="11015">MHHILHALPGDEAAFAERQLGIDRKFRREVRMEAEAAAVWAGSEGGVEGKEARFDIGQTDLAFGADIFLRQLHISRPLRGEHDEAVRELERHLYRLA</sequence>
<dbReference type="AlphaFoldDB" id="A0A645HQ55"/>
<proteinExistence type="predicted"/>
<name>A0A645HQ55_9ZZZZ</name>
<gene>
    <name evidence="1" type="ORF">SDC9_185022</name>
</gene>
<dbReference type="EMBL" id="VSSQ01092183">
    <property type="protein sequence ID" value="MPN37503.1"/>
    <property type="molecule type" value="Genomic_DNA"/>
</dbReference>
<comment type="caution">
    <text evidence="1">The sequence shown here is derived from an EMBL/GenBank/DDBJ whole genome shotgun (WGS) entry which is preliminary data.</text>
</comment>
<organism evidence="1">
    <name type="scientific">bioreactor metagenome</name>
    <dbReference type="NCBI Taxonomy" id="1076179"/>
    <lineage>
        <taxon>unclassified sequences</taxon>
        <taxon>metagenomes</taxon>
        <taxon>ecological metagenomes</taxon>
    </lineage>
</organism>
<reference evidence="1" key="1">
    <citation type="submission" date="2019-08" db="EMBL/GenBank/DDBJ databases">
        <authorList>
            <person name="Kucharzyk K."/>
            <person name="Murdoch R.W."/>
            <person name="Higgins S."/>
            <person name="Loffler F."/>
        </authorList>
    </citation>
    <scope>NUCLEOTIDE SEQUENCE</scope>
</reference>
<protein>
    <submittedName>
        <fullName evidence="1">Uncharacterized protein</fullName>
    </submittedName>
</protein>
<evidence type="ECO:0000313" key="1">
    <source>
        <dbReference type="EMBL" id="MPN37503.1"/>
    </source>
</evidence>
<accession>A0A645HQ55</accession>